<sequence>MHAPPTPTCMSYTLQASRCYPVSNRPELDTDFESLHASRIVWCQCVEPYTFLEYKVYKYMQQNQSRNQTIHLSVM</sequence>
<dbReference type="Proteomes" id="UP000836387">
    <property type="component" value="Unassembled WGS sequence"/>
</dbReference>
<proteinExistence type="predicted"/>
<organism evidence="1 2">
    <name type="scientific">Clonostachys rosea f. rosea IK726</name>
    <dbReference type="NCBI Taxonomy" id="1349383"/>
    <lineage>
        <taxon>Eukaryota</taxon>
        <taxon>Fungi</taxon>
        <taxon>Dikarya</taxon>
        <taxon>Ascomycota</taxon>
        <taxon>Pezizomycotina</taxon>
        <taxon>Sordariomycetes</taxon>
        <taxon>Hypocreomycetidae</taxon>
        <taxon>Hypocreales</taxon>
        <taxon>Bionectriaceae</taxon>
        <taxon>Clonostachys</taxon>
    </lineage>
</organism>
<gene>
    <name evidence="1" type="ORF">CRV2_00009058</name>
</gene>
<accession>A0ACA9TMQ2</accession>
<evidence type="ECO:0000313" key="1">
    <source>
        <dbReference type="EMBL" id="CAG9942128.1"/>
    </source>
</evidence>
<dbReference type="EMBL" id="CADEHS020000006">
    <property type="protein sequence ID" value="CAG9942128.1"/>
    <property type="molecule type" value="Genomic_DNA"/>
</dbReference>
<protein>
    <submittedName>
        <fullName evidence="1">Uncharacterized protein</fullName>
    </submittedName>
</protein>
<reference evidence="1" key="2">
    <citation type="submission" date="2021-10" db="EMBL/GenBank/DDBJ databases">
        <authorList>
            <person name="Piombo E."/>
        </authorList>
    </citation>
    <scope>NUCLEOTIDE SEQUENCE</scope>
</reference>
<keyword evidence="2" id="KW-1185">Reference proteome</keyword>
<reference evidence="1" key="1">
    <citation type="submission" date="2020-04" db="EMBL/GenBank/DDBJ databases">
        <authorList>
            <person name="Broberg M."/>
        </authorList>
    </citation>
    <scope>NUCLEOTIDE SEQUENCE</scope>
</reference>
<name>A0ACA9TMQ2_BIOOC</name>
<evidence type="ECO:0000313" key="2">
    <source>
        <dbReference type="Proteomes" id="UP000836387"/>
    </source>
</evidence>
<comment type="caution">
    <text evidence="1">The sequence shown here is derived from an EMBL/GenBank/DDBJ whole genome shotgun (WGS) entry which is preliminary data.</text>
</comment>